<dbReference type="InterPro" id="IPR011712">
    <property type="entry name" value="Sig_transdc_His_kin_sub3_dim/P"/>
</dbReference>
<dbReference type="PANTHER" id="PTHR24421">
    <property type="entry name" value="NITRATE/NITRITE SENSOR PROTEIN NARX-RELATED"/>
    <property type="match status" value="1"/>
</dbReference>
<gene>
    <name evidence="7" type="ORF">QIS96_02105</name>
</gene>
<evidence type="ECO:0000256" key="3">
    <source>
        <dbReference type="ARBA" id="ARBA00023012"/>
    </source>
</evidence>
<keyword evidence="2 7" id="KW-0418">Kinase</keyword>
<comment type="caution">
    <text evidence="7">The sequence shown here is derived from an EMBL/GenBank/DDBJ whole genome shotgun (WGS) entry which is preliminary data.</text>
</comment>
<protein>
    <submittedName>
        <fullName evidence="7">Histidine kinase</fullName>
    </submittedName>
</protein>
<feature type="region of interest" description="Disordered" evidence="4">
    <location>
        <begin position="404"/>
        <end position="444"/>
    </location>
</feature>
<dbReference type="Gene3D" id="1.20.5.1930">
    <property type="match status" value="1"/>
</dbReference>
<dbReference type="Gene3D" id="3.30.565.10">
    <property type="entry name" value="Histidine kinase-like ATPase, C-terminal domain"/>
    <property type="match status" value="1"/>
</dbReference>
<feature type="transmembrane region" description="Helical" evidence="5">
    <location>
        <begin position="46"/>
        <end position="67"/>
    </location>
</feature>
<name>A0ABT6S3F4_9ACTN</name>
<evidence type="ECO:0000259" key="6">
    <source>
        <dbReference type="Pfam" id="PF07730"/>
    </source>
</evidence>
<dbReference type="InterPro" id="IPR050482">
    <property type="entry name" value="Sensor_HK_TwoCompSys"/>
</dbReference>
<accession>A0ABT6S3F4</accession>
<keyword evidence="5" id="KW-1133">Transmembrane helix</keyword>
<organism evidence="7 8">
    <name type="scientific">Streptomyces cavernicola</name>
    <dbReference type="NCBI Taxonomy" id="3043613"/>
    <lineage>
        <taxon>Bacteria</taxon>
        <taxon>Bacillati</taxon>
        <taxon>Actinomycetota</taxon>
        <taxon>Actinomycetes</taxon>
        <taxon>Kitasatosporales</taxon>
        <taxon>Streptomycetaceae</taxon>
        <taxon>Streptomyces</taxon>
    </lineage>
</organism>
<keyword evidence="3" id="KW-0902">Two-component regulatory system</keyword>
<evidence type="ECO:0000256" key="1">
    <source>
        <dbReference type="ARBA" id="ARBA00022679"/>
    </source>
</evidence>
<feature type="transmembrane region" description="Helical" evidence="5">
    <location>
        <begin position="114"/>
        <end position="135"/>
    </location>
</feature>
<feature type="transmembrane region" description="Helical" evidence="5">
    <location>
        <begin position="21"/>
        <end position="40"/>
    </location>
</feature>
<dbReference type="SUPFAM" id="SSF55874">
    <property type="entry name" value="ATPase domain of HSP90 chaperone/DNA topoisomerase II/histidine kinase"/>
    <property type="match status" value="1"/>
</dbReference>
<feature type="transmembrane region" description="Helical" evidence="5">
    <location>
        <begin position="147"/>
        <end position="171"/>
    </location>
</feature>
<evidence type="ECO:0000313" key="7">
    <source>
        <dbReference type="EMBL" id="MDI3402625.1"/>
    </source>
</evidence>
<proteinExistence type="predicted"/>
<sequence length="444" mass="47044">MRFGKWRQSSALERVDLYTRGTIYLLVWVAVPVMIALSVTRPVRQHAPAALIAAVVLLALAQGWWSIRLIRGAFLQYLGVEDVPRRRVAVGAALTAALLVGLLALGRISGMTEYPMLTTALGCATLPFFCGYALLVPARTAVRRILAIAAVVCGAVWLLSGSVGLTLSALIGQTFAGCWMALTARASAWVLGVMYELREARDIETRLAVAEERLRFGRDLHDVLGRNLAVVALKSELAVQLARRGRPEAVEQMIEVQRIAQESQREVREVVRGYREAGLGAELAGAQGVLKAAGIDCRVLGAEAADALPSAVHAALGWVVREAATNVLRHGDAERCTIALRVRDGAGSAAVLTVENDGVRPSAAPAASRGSGLVGLRERLSGVDGVLEAGPAQGGRFRLTAEVPLPTGAEAEPAAENAAEENPVEENKASQAGEPVGTARKDNR</sequence>
<dbReference type="Pfam" id="PF07730">
    <property type="entry name" value="HisKA_3"/>
    <property type="match status" value="1"/>
</dbReference>
<reference evidence="7 8" key="1">
    <citation type="submission" date="2023-05" db="EMBL/GenBank/DDBJ databases">
        <title>Draft genome sequence of Streptomyces sp. B-S-A6 isolated from a cave soil in Thailand.</title>
        <authorList>
            <person name="Chamroensaksri N."/>
            <person name="Muangham S."/>
        </authorList>
    </citation>
    <scope>NUCLEOTIDE SEQUENCE [LARGE SCALE GENOMIC DNA]</scope>
    <source>
        <strain evidence="7 8">B-S-A6</strain>
    </source>
</reference>
<evidence type="ECO:0000313" key="8">
    <source>
        <dbReference type="Proteomes" id="UP001223978"/>
    </source>
</evidence>
<feature type="domain" description="Signal transduction histidine kinase subgroup 3 dimerisation and phosphoacceptor" evidence="6">
    <location>
        <begin position="212"/>
        <end position="278"/>
    </location>
</feature>
<keyword evidence="1" id="KW-0808">Transferase</keyword>
<keyword evidence="5" id="KW-0472">Membrane</keyword>
<dbReference type="RefSeq" id="WP_282540586.1">
    <property type="nucleotide sequence ID" value="NZ_JASCIQ010000002.1"/>
</dbReference>
<keyword evidence="8" id="KW-1185">Reference proteome</keyword>
<dbReference type="PANTHER" id="PTHR24421:SF63">
    <property type="entry name" value="SENSOR HISTIDINE KINASE DESK"/>
    <property type="match status" value="1"/>
</dbReference>
<feature type="transmembrane region" description="Helical" evidence="5">
    <location>
        <begin position="88"/>
        <end position="108"/>
    </location>
</feature>
<dbReference type="InterPro" id="IPR036890">
    <property type="entry name" value="HATPase_C_sf"/>
</dbReference>
<evidence type="ECO:0000256" key="5">
    <source>
        <dbReference type="SAM" id="Phobius"/>
    </source>
</evidence>
<dbReference type="EMBL" id="JASCIQ010000002">
    <property type="protein sequence ID" value="MDI3402625.1"/>
    <property type="molecule type" value="Genomic_DNA"/>
</dbReference>
<evidence type="ECO:0000256" key="2">
    <source>
        <dbReference type="ARBA" id="ARBA00022777"/>
    </source>
</evidence>
<keyword evidence="5" id="KW-0812">Transmembrane</keyword>
<dbReference type="Proteomes" id="UP001223978">
    <property type="component" value="Unassembled WGS sequence"/>
</dbReference>
<evidence type="ECO:0000256" key="4">
    <source>
        <dbReference type="SAM" id="MobiDB-lite"/>
    </source>
</evidence>
<dbReference type="CDD" id="cd16917">
    <property type="entry name" value="HATPase_UhpB-NarQ-NarX-like"/>
    <property type="match status" value="1"/>
</dbReference>
<dbReference type="GO" id="GO:0016301">
    <property type="term" value="F:kinase activity"/>
    <property type="evidence" value="ECO:0007669"/>
    <property type="project" value="UniProtKB-KW"/>
</dbReference>